<dbReference type="InterPro" id="IPR051010">
    <property type="entry name" value="BCAA_transport"/>
</dbReference>
<evidence type="ECO:0000313" key="6">
    <source>
        <dbReference type="Proteomes" id="UP000198802"/>
    </source>
</evidence>
<dbReference type="SUPFAM" id="SSF53822">
    <property type="entry name" value="Periplasmic binding protein-like I"/>
    <property type="match status" value="1"/>
</dbReference>
<dbReference type="InterPro" id="IPR028081">
    <property type="entry name" value="Leu-bd"/>
</dbReference>
<reference evidence="6" key="1">
    <citation type="submission" date="2015-11" db="EMBL/GenBank/DDBJ databases">
        <authorList>
            <person name="Varghese N."/>
        </authorList>
    </citation>
    <scope>NUCLEOTIDE SEQUENCE [LARGE SCALE GENOMIC DNA]</scope>
    <source>
        <strain evidence="6">DSM 45899</strain>
    </source>
</reference>
<evidence type="ECO:0000256" key="1">
    <source>
        <dbReference type="ARBA" id="ARBA00010062"/>
    </source>
</evidence>
<evidence type="ECO:0000259" key="4">
    <source>
        <dbReference type="Pfam" id="PF13458"/>
    </source>
</evidence>
<name>A0A0S4QZJ4_9ACTN</name>
<gene>
    <name evidence="5" type="ORF">Ga0074812_14220</name>
</gene>
<accession>A0A0S4QZJ4</accession>
<dbReference type="Pfam" id="PF13458">
    <property type="entry name" value="Peripla_BP_6"/>
    <property type="match status" value="1"/>
</dbReference>
<dbReference type="PANTHER" id="PTHR30483">
    <property type="entry name" value="LEUCINE-SPECIFIC-BINDING PROTEIN"/>
    <property type="match status" value="1"/>
</dbReference>
<dbReference type="EMBL" id="FAOZ01000042">
    <property type="protein sequence ID" value="CUU60542.1"/>
    <property type="molecule type" value="Genomic_DNA"/>
</dbReference>
<dbReference type="Proteomes" id="UP000198802">
    <property type="component" value="Unassembled WGS sequence"/>
</dbReference>
<proteinExistence type="inferred from homology"/>
<dbReference type="InterPro" id="IPR028082">
    <property type="entry name" value="Peripla_BP_I"/>
</dbReference>
<comment type="similarity">
    <text evidence="1">Belongs to the leucine-binding protein family.</text>
</comment>
<dbReference type="Gene3D" id="3.40.50.2300">
    <property type="match status" value="2"/>
</dbReference>
<keyword evidence="2 3" id="KW-0732">Signal</keyword>
<keyword evidence="6" id="KW-1185">Reference proteome</keyword>
<dbReference type="AlphaFoldDB" id="A0A0S4QZJ4"/>
<evidence type="ECO:0000256" key="2">
    <source>
        <dbReference type="ARBA" id="ARBA00022729"/>
    </source>
</evidence>
<dbReference type="CDD" id="cd06341">
    <property type="entry name" value="PBP1_ABC_ligand_binding-like"/>
    <property type="match status" value="1"/>
</dbReference>
<organism evidence="5 6">
    <name type="scientific">Parafrankia irregularis</name>
    <dbReference type="NCBI Taxonomy" id="795642"/>
    <lineage>
        <taxon>Bacteria</taxon>
        <taxon>Bacillati</taxon>
        <taxon>Actinomycetota</taxon>
        <taxon>Actinomycetes</taxon>
        <taxon>Frankiales</taxon>
        <taxon>Frankiaceae</taxon>
        <taxon>Parafrankia</taxon>
    </lineage>
</organism>
<sequence length="400" mass="42026">MLVSSLVVTLAACSGSPQAPVAEDSCVAAGVTGSEVRVGVVYTDSGVLSAAFSPSRAGFEARLAVENEKGGVNGRQIVAQWRDDEGSPARNLAVSRDLVENYDAFAILESSASTSGAAKYLADENIPIIGISAEEVWTAYRNMFAFGYLTTKGSSVDTFGRFVKEHGGTRALVIGPTTRLTGTDLNSQLVVSLRTTGVQVDEANPVVEFLPGVTSAARLAQRMVAENIDTVVTGGSAADIVEVISAARQAGVQLKVVLAATAPDAALLEQHGQSLAGLTFFEPFTPFELDSPALDAYHEAMALHAPETTDPNQTTALAAYINADMFIRGLQEAGPCPTRKSFIDGLRGVHDYTAGGLVPTTDFEADFGQLRECYAFVRVAASGRSFEVVDPNYCGSRLAA</sequence>
<dbReference type="PANTHER" id="PTHR30483:SF6">
    <property type="entry name" value="PERIPLASMIC BINDING PROTEIN OF ABC TRANSPORTER FOR NATURAL AMINO ACIDS"/>
    <property type="match status" value="1"/>
</dbReference>
<evidence type="ECO:0000313" key="5">
    <source>
        <dbReference type="EMBL" id="CUU60542.1"/>
    </source>
</evidence>
<feature type="signal peptide" evidence="3">
    <location>
        <begin position="1"/>
        <end position="19"/>
    </location>
</feature>
<feature type="chain" id="PRO_5039155694" evidence="3">
    <location>
        <begin position="20"/>
        <end position="400"/>
    </location>
</feature>
<feature type="domain" description="Leucine-binding protein" evidence="4">
    <location>
        <begin position="35"/>
        <end position="383"/>
    </location>
</feature>
<evidence type="ECO:0000256" key="3">
    <source>
        <dbReference type="SAM" id="SignalP"/>
    </source>
</evidence>
<protein>
    <submittedName>
        <fullName evidence="5">ABC-type branched-chain amino acid transport system, substrate-binding protein</fullName>
    </submittedName>
</protein>